<sequence>MERKIQSSSSKRYFNHFPFRETAEKSSSIQTIAQSIYYLLRGKGEMILFPPLAQLTSVPENVCPEVQDGESRGIPAGDTWSTPLESINRPAPRLERCPKAAEKKGHLSIPIDNPSDSICSYDH</sequence>
<evidence type="ECO:0000313" key="2">
    <source>
        <dbReference type="EMBL" id="GBM11223.1"/>
    </source>
</evidence>
<keyword evidence="3" id="KW-1185">Reference proteome</keyword>
<evidence type="ECO:0000256" key="1">
    <source>
        <dbReference type="SAM" id="MobiDB-lite"/>
    </source>
</evidence>
<dbReference type="EMBL" id="BGPR01000297">
    <property type="protein sequence ID" value="GBM11223.1"/>
    <property type="molecule type" value="Genomic_DNA"/>
</dbReference>
<reference evidence="2 3" key="1">
    <citation type="journal article" date="2019" name="Sci. Rep.">
        <title>Orb-weaving spider Araneus ventricosus genome elucidates the spidroin gene catalogue.</title>
        <authorList>
            <person name="Kono N."/>
            <person name="Nakamura H."/>
            <person name="Ohtoshi R."/>
            <person name="Moran D.A.P."/>
            <person name="Shinohara A."/>
            <person name="Yoshida Y."/>
            <person name="Fujiwara M."/>
            <person name="Mori M."/>
            <person name="Tomita M."/>
            <person name="Arakawa K."/>
        </authorList>
    </citation>
    <scope>NUCLEOTIDE SEQUENCE [LARGE SCALE GENOMIC DNA]</scope>
</reference>
<proteinExistence type="predicted"/>
<dbReference type="Proteomes" id="UP000499080">
    <property type="component" value="Unassembled WGS sequence"/>
</dbReference>
<comment type="caution">
    <text evidence="2">The sequence shown here is derived from an EMBL/GenBank/DDBJ whole genome shotgun (WGS) entry which is preliminary data.</text>
</comment>
<name>A0A4Y2D3F0_ARAVE</name>
<accession>A0A4Y2D3F0</accession>
<evidence type="ECO:0000313" key="3">
    <source>
        <dbReference type="Proteomes" id="UP000499080"/>
    </source>
</evidence>
<gene>
    <name evidence="2" type="ORF">AVEN_267800_1</name>
</gene>
<organism evidence="2 3">
    <name type="scientific">Araneus ventricosus</name>
    <name type="common">Orbweaver spider</name>
    <name type="synonym">Epeira ventricosa</name>
    <dbReference type="NCBI Taxonomy" id="182803"/>
    <lineage>
        <taxon>Eukaryota</taxon>
        <taxon>Metazoa</taxon>
        <taxon>Ecdysozoa</taxon>
        <taxon>Arthropoda</taxon>
        <taxon>Chelicerata</taxon>
        <taxon>Arachnida</taxon>
        <taxon>Araneae</taxon>
        <taxon>Araneomorphae</taxon>
        <taxon>Entelegynae</taxon>
        <taxon>Araneoidea</taxon>
        <taxon>Araneidae</taxon>
        <taxon>Araneus</taxon>
    </lineage>
</organism>
<feature type="region of interest" description="Disordered" evidence="1">
    <location>
        <begin position="66"/>
        <end position="92"/>
    </location>
</feature>
<dbReference type="AlphaFoldDB" id="A0A4Y2D3F0"/>
<protein>
    <submittedName>
        <fullName evidence="2">Uncharacterized protein</fullName>
    </submittedName>
</protein>